<dbReference type="EMBL" id="JAATIQ010000351">
    <property type="protein sequence ID" value="KAF4360329.1"/>
    <property type="molecule type" value="Genomic_DNA"/>
</dbReference>
<dbReference type="PANTHER" id="PTHR47074">
    <property type="entry name" value="BNAC02G40300D PROTEIN"/>
    <property type="match status" value="1"/>
</dbReference>
<proteinExistence type="predicted"/>
<dbReference type="PANTHER" id="PTHR47074:SF48">
    <property type="entry name" value="POLYNUCLEOTIDYL TRANSFERASE, RIBONUCLEASE H-LIKE SUPERFAMILY PROTEIN"/>
    <property type="match status" value="1"/>
</dbReference>
<evidence type="ECO:0000313" key="3">
    <source>
        <dbReference type="Proteomes" id="UP000583929"/>
    </source>
</evidence>
<sequence length="398" mass="45480">MYGWQLKGSTFLSLKPVRIRLCYHEFLSMGLWQISDIRFRINPQATAFPVEEAEEVFLIQYREVRLHLYRQRLGALIRAVWQLFFERIVCHGFLLVGIVNEECCIDKFQHRDETHATTKDLGMEVMLTNGSRLSRMGLGSLRLMSHRLCSTIIAKSIWKSSRFKQFYLAYHRSDMKDFLIQALHNISKQDFPIFIAFVWQIWNSRNSILFNKSGATNNVEEFVVNYLQDYSAAQCNYQGDNRDSEAAHIPRASQHQHPPSLSPETPSLFVDAALAQQNGITGTGFIFNLGFQSVLASHYHQLPGAVSPIFAEGQAFLQSLKWCIDSQFSPKIVFSDCLNLVSKVNSAWQDNSALSGLVSRIRLLFSNFPGASLQFLPRQFNTDAHVLAKEALRSREVS</sequence>
<keyword evidence="3" id="KW-1185">Reference proteome</keyword>
<protein>
    <recommendedName>
        <fullName evidence="1">RNase H type-1 domain-containing protein</fullName>
    </recommendedName>
</protein>
<dbReference type="Pfam" id="PF13456">
    <property type="entry name" value="RVT_3"/>
    <property type="match status" value="1"/>
</dbReference>
<dbReference type="InterPro" id="IPR052929">
    <property type="entry name" value="RNase_H-like_EbsB-rel"/>
</dbReference>
<name>A0A7J6ERF4_CANSA</name>
<dbReference type="GO" id="GO:0004523">
    <property type="term" value="F:RNA-DNA hybrid ribonuclease activity"/>
    <property type="evidence" value="ECO:0007669"/>
    <property type="project" value="InterPro"/>
</dbReference>
<comment type="caution">
    <text evidence="2">The sequence shown here is derived from an EMBL/GenBank/DDBJ whole genome shotgun (WGS) entry which is preliminary data.</text>
</comment>
<dbReference type="InterPro" id="IPR036397">
    <property type="entry name" value="RNaseH_sf"/>
</dbReference>
<evidence type="ECO:0000313" key="2">
    <source>
        <dbReference type="EMBL" id="KAF4360329.1"/>
    </source>
</evidence>
<dbReference type="InterPro" id="IPR012337">
    <property type="entry name" value="RNaseH-like_sf"/>
</dbReference>
<organism evidence="2 3">
    <name type="scientific">Cannabis sativa</name>
    <name type="common">Hemp</name>
    <name type="synonym">Marijuana</name>
    <dbReference type="NCBI Taxonomy" id="3483"/>
    <lineage>
        <taxon>Eukaryota</taxon>
        <taxon>Viridiplantae</taxon>
        <taxon>Streptophyta</taxon>
        <taxon>Embryophyta</taxon>
        <taxon>Tracheophyta</taxon>
        <taxon>Spermatophyta</taxon>
        <taxon>Magnoliopsida</taxon>
        <taxon>eudicotyledons</taxon>
        <taxon>Gunneridae</taxon>
        <taxon>Pentapetalae</taxon>
        <taxon>rosids</taxon>
        <taxon>fabids</taxon>
        <taxon>Rosales</taxon>
        <taxon>Cannabaceae</taxon>
        <taxon>Cannabis</taxon>
    </lineage>
</organism>
<dbReference type="Proteomes" id="UP000583929">
    <property type="component" value="Unassembled WGS sequence"/>
</dbReference>
<evidence type="ECO:0000259" key="1">
    <source>
        <dbReference type="Pfam" id="PF13456"/>
    </source>
</evidence>
<accession>A0A7J6ERF4</accession>
<feature type="domain" description="RNase H type-1" evidence="1">
    <location>
        <begin position="270"/>
        <end position="391"/>
    </location>
</feature>
<dbReference type="InterPro" id="IPR002156">
    <property type="entry name" value="RNaseH_domain"/>
</dbReference>
<dbReference type="Gene3D" id="3.30.420.10">
    <property type="entry name" value="Ribonuclease H-like superfamily/Ribonuclease H"/>
    <property type="match status" value="1"/>
</dbReference>
<dbReference type="CDD" id="cd06222">
    <property type="entry name" value="RNase_H_like"/>
    <property type="match status" value="1"/>
</dbReference>
<dbReference type="InterPro" id="IPR044730">
    <property type="entry name" value="RNase_H-like_dom_plant"/>
</dbReference>
<dbReference type="AlphaFoldDB" id="A0A7J6ERF4"/>
<reference evidence="2 3" key="1">
    <citation type="journal article" date="2020" name="bioRxiv">
        <title>Sequence and annotation of 42 cannabis genomes reveals extensive copy number variation in cannabinoid synthesis and pathogen resistance genes.</title>
        <authorList>
            <person name="Mckernan K.J."/>
            <person name="Helbert Y."/>
            <person name="Kane L.T."/>
            <person name="Ebling H."/>
            <person name="Zhang L."/>
            <person name="Liu B."/>
            <person name="Eaton Z."/>
            <person name="Mclaughlin S."/>
            <person name="Kingan S."/>
            <person name="Baybayan P."/>
            <person name="Concepcion G."/>
            <person name="Jordan M."/>
            <person name="Riva A."/>
            <person name="Barbazuk W."/>
            <person name="Harkins T."/>
        </authorList>
    </citation>
    <scope>NUCLEOTIDE SEQUENCE [LARGE SCALE GENOMIC DNA]</scope>
    <source>
        <strain evidence="3">cv. Jamaican Lion 4</strain>
        <tissue evidence="2">Leaf</tissue>
    </source>
</reference>
<dbReference type="GO" id="GO:0003676">
    <property type="term" value="F:nucleic acid binding"/>
    <property type="evidence" value="ECO:0007669"/>
    <property type="project" value="InterPro"/>
</dbReference>
<gene>
    <name evidence="2" type="ORF">G4B88_012547</name>
</gene>
<dbReference type="SUPFAM" id="SSF53098">
    <property type="entry name" value="Ribonuclease H-like"/>
    <property type="match status" value="1"/>
</dbReference>